<name>A0ABN3PT73_9ACTN</name>
<comment type="caution">
    <text evidence="11">The sequence shown here is derived from an EMBL/GenBank/DDBJ whole genome shotgun (WGS) entry which is preliminary data.</text>
</comment>
<dbReference type="Pfam" id="PF07730">
    <property type="entry name" value="HisKA_3"/>
    <property type="match status" value="1"/>
</dbReference>
<dbReference type="InterPro" id="IPR011712">
    <property type="entry name" value="Sig_transdc_His_kin_sub3_dim/P"/>
</dbReference>
<dbReference type="PANTHER" id="PTHR24421:SF10">
    <property type="entry name" value="NITRATE_NITRITE SENSOR PROTEIN NARQ"/>
    <property type="match status" value="1"/>
</dbReference>
<keyword evidence="8" id="KW-0902">Two-component regulatory system</keyword>
<keyword evidence="5" id="KW-0547">Nucleotide-binding</keyword>
<proteinExistence type="predicted"/>
<feature type="domain" description="Histidine kinase/HSP90-like ATPase" evidence="10">
    <location>
        <begin position="277"/>
        <end position="371"/>
    </location>
</feature>
<evidence type="ECO:0000259" key="10">
    <source>
        <dbReference type="SMART" id="SM00387"/>
    </source>
</evidence>
<comment type="catalytic activity">
    <reaction evidence="1">
        <text>ATP + protein L-histidine = ADP + protein N-phospho-L-histidine.</text>
        <dbReference type="EC" id="2.7.13.3"/>
    </reaction>
</comment>
<keyword evidence="4" id="KW-0808">Transferase</keyword>
<dbReference type="Pfam" id="PF02518">
    <property type="entry name" value="HATPase_c"/>
    <property type="match status" value="1"/>
</dbReference>
<evidence type="ECO:0000256" key="6">
    <source>
        <dbReference type="ARBA" id="ARBA00022777"/>
    </source>
</evidence>
<sequence length="385" mass="41818">MAEDRPRATVQTHELMLALVRGPALALVSLPLSIVLFVLSVVAIVLIPVGVGVVTTPLAQGGVRAYANRRRKLVERWSGLAVPEPYRPFPLDLRKGIVGQVERCTLLLKDPATWRDMAWLPTDMTAGFTTALLPPMLPLNHRLTKAMLEPTREMLLARRVEQLYETRHDAVDSSAAELRRIERDLHDGAQARLVAMGMSLGAIEALVERDPARAKQMIAQARENSAEALTELRDLVRGIHPPVLAERGLPDALRALALRMQMPVAEDIELAGRFEEPVESAVYFAVSELLTNAAKHAAATRVWLDVLYAETASGPMIRVTVTDDGKGGASLEKGTGMQGVQRRLAQFDGVLALNSPEGGPTMVTLEVPAVPLDPSQVVSSADRAD</sequence>
<dbReference type="InterPro" id="IPR003594">
    <property type="entry name" value="HATPase_dom"/>
</dbReference>
<dbReference type="Proteomes" id="UP001501447">
    <property type="component" value="Unassembled WGS sequence"/>
</dbReference>
<dbReference type="SMART" id="SM00387">
    <property type="entry name" value="HATPase_c"/>
    <property type="match status" value="1"/>
</dbReference>
<evidence type="ECO:0000256" key="5">
    <source>
        <dbReference type="ARBA" id="ARBA00022741"/>
    </source>
</evidence>
<dbReference type="InterPro" id="IPR036890">
    <property type="entry name" value="HATPase_C_sf"/>
</dbReference>
<keyword evidence="3" id="KW-0597">Phosphoprotein</keyword>
<feature type="transmembrane region" description="Helical" evidence="9">
    <location>
        <begin position="24"/>
        <end position="47"/>
    </location>
</feature>
<evidence type="ECO:0000256" key="3">
    <source>
        <dbReference type="ARBA" id="ARBA00022553"/>
    </source>
</evidence>
<protein>
    <recommendedName>
        <fullName evidence="2">histidine kinase</fullName>
        <ecNumber evidence="2">2.7.13.3</ecNumber>
    </recommendedName>
</protein>
<dbReference type="Gene3D" id="1.20.5.1930">
    <property type="match status" value="1"/>
</dbReference>
<keyword evidence="9" id="KW-0812">Transmembrane</keyword>
<evidence type="ECO:0000256" key="2">
    <source>
        <dbReference type="ARBA" id="ARBA00012438"/>
    </source>
</evidence>
<dbReference type="Gene3D" id="3.30.565.10">
    <property type="entry name" value="Histidine kinase-like ATPase, C-terminal domain"/>
    <property type="match status" value="1"/>
</dbReference>
<evidence type="ECO:0000256" key="8">
    <source>
        <dbReference type="ARBA" id="ARBA00023012"/>
    </source>
</evidence>
<dbReference type="EC" id="2.7.13.3" evidence="2"/>
<dbReference type="SUPFAM" id="SSF55874">
    <property type="entry name" value="ATPase domain of HSP90 chaperone/DNA topoisomerase II/histidine kinase"/>
    <property type="match status" value="1"/>
</dbReference>
<keyword evidence="7" id="KW-0067">ATP-binding</keyword>
<keyword evidence="9" id="KW-1133">Transmembrane helix</keyword>
<gene>
    <name evidence="11" type="ORF">GCM10009863_12790</name>
</gene>
<keyword evidence="6" id="KW-0418">Kinase</keyword>
<dbReference type="RefSeq" id="WP_425575901.1">
    <property type="nucleotide sequence ID" value="NZ_BAAARJ010000003.1"/>
</dbReference>
<dbReference type="InterPro" id="IPR025828">
    <property type="entry name" value="Put_sensor_dom"/>
</dbReference>
<keyword evidence="12" id="KW-1185">Reference proteome</keyword>
<evidence type="ECO:0000313" key="11">
    <source>
        <dbReference type="EMBL" id="GAA2600922.1"/>
    </source>
</evidence>
<evidence type="ECO:0000256" key="7">
    <source>
        <dbReference type="ARBA" id="ARBA00022840"/>
    </source>
</evidence>
<dbReference type="Pfam" id="PF13796">
    <property type="entry name" value="Sensor"/>
    <property type="match status" value="1"/>
</dbReference>
<evidence type="ECO:0000256" key="1">
    <source>
        <dbReference type="ARBA" id="ARBA00000085"/>
    </source>
</evidence>
<dbReference type="EMBL" id="BAAARJ010000003">
    <property type="protein sequence ID" value="GAA2600922.1"/>
    <property type="molecule type" value="Genomic_DNA"/>
</dbReference>
<organism evidence="11 12">
    <name type="scientific">Streptomyces axinellae</name>
    <dbReference type="NCBI Taxonomy" id="552788"/>
    <lineage>
        <taxon>Bacteria</taxon>
        <taxon>Bacillati</taxon>
        <taxon>Actinomycetota</taxon>
        <taxon>Actinomycetes</taxon>
        <taxon>Kitasatosporales</taxon>
        <taxon>Streptomycetaceae</taxon>
        <taxon>Streptomyces</taxon>
    </lineage>
</organism>
<evidence type="ECO:0000256" key="4">
    <source>
        <dbReference type="ARBA" id="ARBA00022679"/>
    </source>
</evidence>
<dbReference type="CDD" id="cd16917">
    <property type="entry name" value="HATPase_UhpB-NarQ-NarX-like"/>
    <property type="match status" value="1"/>
</dbReference>
<dbReference type="InterPro" id="IPR050482">
    <property type="entry name" value="Sensor_HK_TwoCompSys"/>
</dbReference>
<evidence type="ECO:0000313" key="12">
    <source>
        <dbReference type="Proteomes" id="UP001501447"/>
    </source>
</evidence>
<reference evidence="11 12" key="1">
    <citation type="journal article" date="2019" name="Int. J. Syst. Evol. Microbiol.">
        <title>The Global Catalogue of Microorganisms (GCM) 10K type strain sequencing project: providing services to taxonomists for standard genome sequencing and annotation.</title>
        <authorList>
            <consortium name="The Broad Institute Genomics Platform"/>
            <consortium name="The Broad Institute Genome Sequencing Center for Infectious Disease"/>
            <person name="Wu L."/>
            <person name="Ma J."/>
        </authorList>
    </citation>
    <scope>NUCLEOTIDE SEQUENCE [LARGE SCALE GENOMIC DNA]</scope>
    <source>
        <strain evidence="11 12">JCM 16373</strain>
    </source>
</reference>
<evidence type="ECO:0000256" key="9">
    <source>
        <dbReference type="SAM" id="Phobius"/>
    </source>
</evidence>
<keyword evidence="9" id="KW-0472">Membrane</keyword>
<accession>A0ABN3PT73</accession>
<dbReference type="PANTHER" id="PTHR24421">
    <property type="entry name" value="NITRATE/NITRITE SENSOR PROTEIN NARX-RELATED"/>
    <property type="match status" value="1"/>
</dbReference>